<dbReference type="RefSeq" id="WP_258777823.1">
    <property type="nucleotide sequence ID" value="NZ_JANUGP010000005.1"/>
</dbReference>
<dbReference type="Pfam" id="PF04149">
    <property type="entry name" value="DUF397"/>
    <property type="match status" value="2"/>
</dbReference>
<proteinExistence type="predicted"/>
<dbReference type="Proteomes" id="UP001205612">
    <property type="component" value="Unassembled WGS sequence"/>
</dbReference>
<accession>A0ABT2AZY9</accession>
<name>A0ABT2AZY9_9ACTN</name>
<keyword evidence="3" id="KW-1185">Reference proteome</keyword>
<dbReference type="EMBL" id="JANUGP010000005">
    <property type="protein sequence ID" value="MCS0601440.1"/>
    <property type="molecule type" value="Genomic_DNA"/>
</dbReference>
<evidence type="ECO:0000313" key="3">
    <source>
        <dbReference type="Proteomes" id="UP001205612"/>
    </source>
</evidence>
<comment type="caution">
    <text evidence="2">The sequence shown here is derived from an EMBL/GenBank/DDBJ whole genome shotgun (WGS) entry which is preliminary data.</text>
</comment>
<gene>
    <name evidence="2" type="ORF">NX794_09390</name>
</gene>
<evidence type="ECO:0000313" key="2">
    <source>
        <dbReference type="EMBL" id="MCS0601440.1"/>
    </source>
</evidence>
<evidence type="ECO:0000259" key="1">
    <source>
        <dbReference type="Pfam" id="PF04149"/>
    </source>
</evidence>
<dbReference type="InterPro" id="IPR007278">
    <property type="entry name" value="DUF397"/>
</dbReference>
<organism evidence="2 3">
    <name type="scientific">Streptomyces pyxinicus</name>
    <dbReference type="NCBI Taxonomy" id="2970331"/>
    <lineage>
        <taxon>Bacteria</taxon>
        <taxon>Bacillati</taxon>
        <taxon>Actinomycetota</taxon>
        <taxon>Actinomycetes</taxon>
        <taxon>Kitasatosporales</taxon>
        <taxon>Streptomycetaceae</taxon>
        <taxon>Streptomyces</taxon>
    </lineage>
</organism>
<sequence length="92" mass="9730">MHEYDLSNAIWFKSTYSNGEGGDCVEVAYEFPGAARWRKSTYSNGEGGNCVEVADGVPGVVPVRDSKVDAGPVLVIGSAAWTEFVGAVGSQR</sequence>
<reference evidence="2 3" key="1">
    <citation type="submission" date="2022-08" db="EMBL/GenBank/DDBJ databases">
        <authorList>
            <person name="Somphong A."/>
            <person name="Phongsopitanun W."/>
        </authorList>
    </citation>
    <scope>NUCLEOTIDE SEQUENCE [LARGE SCALE GENOMIC DNA]</scope>
    <source>
        <strain evidence="2 3">LP11</strain>
    </source>
</reference>
<feature type="domain" description="DUF397" evidence="1">
    <location>
        <begin position="11"/>
        <end position="28"/>
    </location>
</feature>
<feature type="domain" description="DUF397" evidence="1">
    <location>
        <begin position="35"/>
        <end position="88"/>
    </location>
</feature>
<protein>
    <submittedName>
        <fullName evidence="2">DUF397 domain-containing protein</fullName>
    </submittedName>
</protein>